<organism evidence="5 6">
    <name type="scientific">Angustibacter luteus</name>
    <dbReference type="NCBI Taxonomy" id="658456"/>
    <lineage>
        <taxon>Bacteria</taxon>
        <taxon>Bacillati</taxon>
        <taxon>Actinomycetota</taxon>
        <taxon>Actinomycetes</taxon>
        <taxon>Kineosporiales</taxon>
        <taxon>Kineosporiaceae</taxon>
    </lineage>
</organism>
<keyword evidence="1" id="KW-0805">Transcription regulation</keyword>
<comment type="caution">
    <text evidence="5">The sequence shown here is derived from an EMBL/GenBank/DDBJ whole genome shotgun (WGS) entry which is preliminary data.</text>
</comment>
<dbReference type="InterPro" id="IPR041617">
    <property type="entry name" value="TPR_MalT"/>
</dbReference>
<dbReference type="SUPFAM" id="SSF48452">
    <property type="entry name" value="TPR-like"/>
    <property type="match status" value="1"/>
</dbReference>
<dbReference type="InterPro" id="IPR036388">
    <property type="entry name" value="WH-like_DNA-bd_sf"/>
</dbReference>
<evidence type="ECO:0000256" key="1">
    <source>
        <dbReference type="ARBA" id="ARBA00023015"/>
    </source>
</evidence>
<dbReference type="PANTHER" id="PTHR44688:SF16">
    <property type="entry name" value="DNA-BINDING TRANSCRIPTIONAL ACTIVATOR DEVR_DOSR"/>
    <property type="match status" value="1"/>
</dbReference>
<dbReference type="Gene3D" id="1.25.40.10">
    <property type="entry name" value="Tetratricopeptide repeat domain"/>
    <property type="match status" value="1"/>
</dbReference>
<dbReference type="PANTHER" id="PTHR44688">
    <property type="entry name" value="DNA-BINDING TRANSCRIPTIONAL ACTIVATOR DEVR_DOSR"/>
    <property type="match status" value="1"/>
</dbReference>
<dbReference type="Gene3D" id="1.10.10.10">
    <property type="entry name" value="Winged helix-like DNA-binding domain superfamily/Winged helix DNA-binding domain"/>
    <property type="match status" value="1"/>
</dbReference>
<dbReference type="InterPro" id="IPR000792">
    <property type="entry name" value="Tscrpt_reg_LuxR_C"/>
</dbReference>
<evidence type="ECO:0000313" key="6">
    <source>
        <dbReference type="Proteomes" id="UP001596189"/>
    </source>
</evidence>
<feature type="domain" description="HTH luxR-type" evidence="4">
    <location>
        <begin position="511"/>
        <end position="576"/>
    </location>
</feature>
<dbReference type="SUPFAM" id="SSF46894">
    <property type="entry name" value="C-terminal effector domain of the bipartite response regulators"/>
    <property type="match status" value="1"/>
</dbReference>
<sequence length="584" mass="61811">MVGPLLDTKTHVPGRQPGALVRPRLAGRLGASAWCEADGDPSAAISHALAGGDTGRAADLMELAMPAMQRDRREPELGRWVQSLPDEVVRERPVLGVAFVGALAQVSDFASIDERLSGIERCLRADDGSWLEQPPPGLVVVDEAAYRTVPAAVEMYRAALALRQGDLAGTIARARRALSLAPPDGDLVRAAAGALAGLASWTAGDLAGAHAAYTESIAGLESVGFVADALGCCIALGDLRITQGRLGDAVGAYEQALDLAVRTSPDEPLRGTADMHVGLAGVLLEQNDLAAAAEHLAVNEHLGAHNGLPQNPYRWRVVTARLREAGGDLDGALVLLDEADRVYEGDYSPNVRPVPAVRARLRLRRGELSAAADWARQQGLSAADELSYLREYEHVTLARLLLAMRDDAAVGLLERLLTAAEDGERGGTVIELLVLLALAHDSRADAVAAVAAVDRALAVAQPEGYVRVFVDEGPPMTALLRASLRQSAVPGYVRHLLAATAAVPVQHPSGRTALVDPLSQRELDVLRLLGTDLGGPEIARELSVSLNTMRTHTKSIYAKFGVTSRRAAVRRAQELDLLPGQRGS</sequence>
<dbReference type="PRINTS" id="PR00038">
    <property type="entry name" value="HTHLUXR"/>
</dbReference>
<dbReference type="PROSITE" id="PS50043">
    <property type="entry name" value="HTH_LUXR_2"/>
    <property type="match status" value="1"/>
</dbReference>
<dbReference type="Pfam" id="PF00196">
    <property type="entry name" value="GerE"/>
    <property type="match status" value="1"/>
</dbReference>
<proteinExistence type="predicted"/>
<keyword evidence="6" id="KW-1185">Reference proteome</keyword>
<dbReference type="Pfam" id="PF17874">
    <property type="entry name" value="TPR_MalT"/>
    <property type="match status" value="1"/>
</dbReference>
<keyword evidence="2" id="KW-0238">DNA-binding</keyword>
<keyword evidence="3" id="KW-0804">Transcription</keyword>
<evidence type="ECO:0000259" key="4">
    <source>
        <dbReference type="PROSITE" id="PS50043"/>
    </source>
</evidence>
<reference evidence="6" key="1">
    <citation type="journal article" date="2019" name="Int. J. Syst. Evol. Microbiol.">
        <title>The Global Catalogue of Microorganisms (GCM) 10K type strain sequencing project: providing services to taxonomists for standard genome sequencing and annotation.</title>
        <authorList>
            <consortium name="The Broad Institute Genomics Platform"/>
            <consortium name="The Broad Institute Genome Sequencing Center for Infectious Disease"/>
            <person name="Wu L."/>
            <person name="Ma J."/>
        </authorList>
    </citation>
    <scope>NUCLEOTIDE SEQUENCE [LARGE SCALE GENOMIC DNA]</scope>
    <source>
        <strain evidence="6">KACC 14249</strain>
    </source>
</reference>
<evidence type="ECO:0000256" key="2">
    <source>
        <dbReference type="ARBA" id="ARBA00023125"/>
    </source>
</evidence>
<evidence type="ECO:0000313" key="5">
    <source>
        <dbReference type="EMBL" id="MFC6008364.1"/>
    </source>
</evidence>
<dbReference type="CDD" id="cd06170">
    <property type="entry name" value="LuxR_C_like"/>
    <property type="match status" value="1"/>
</dbReference>
<protein>
    <submittedName>
        <fullName evidence="5">LuxR C-terminal-related transcriptional regulator</fullName>
    </submittedName>
</protein>
<dbReference type="InterPro" id="IPR011990">
    <property type="entry name" value="TPR-like_helical_dom_sf"/>
</dbReference>
<accession>A0ABW1JHR2</accession>
<evidence type="ECO:0000256" key="3">
    <source>
        <dbReference type="ARBA" id="ARBA00023163"/>
    </source>
</evidence>
<dbReference type="InterPro" id="IPR016032">
    <property type="entry name" value="Sig_transdc_resp-reg_C-effctor"/>
</dbReference>
<name>A0ABW1JHR2_9ACTN</name>
<dbReference type="EMBL" id="JBHSRD010000004">
    <property type="protein sequence ID" value="MFC6008364.1"/>
    <property type="molecule type" value="Genomic_DNA"/>
</dbReference>
<dbReference type="Proteomes" id="UP001596189">
    <property type="component" value="Unassembled WGS sequence"/>
</dbReference>
<dbReference type="SMART" id="SM00421">
    <property type="entry name" value="HTH_LUXR"/>
    <property type="match status" value="1"/>
</dbReference>
<gene>
    <name evidence="5" type="ORF">ACFQDO_14600</name>
</gene>